<evidence type="ECO:0000256" key="2">
    <source>
        <dbReference type="ARBA" id="ARBA00022475"/>
    </source>
</evidence>
<sequence>MEPALWATGTAALIAGTGVLFGQLQLVGLAYLGAACAVIFLVRGFYRARWWAWVSQAIGGAVGISVGAQLWPGFSAGQVLTAAVAGAISGMVGGAGPSAPAFGLMLSIGVAFGQFGGSSLPWWQQALWYLVGTSVAAVSVLAPWAFHRDKPERRAQAAVYFAAADLCVAIGTERAGAARDRLAAASAVARAARDRRGADLVAFAAATLYAQGRPVPDVAVSAIHQAGQQIWKGKPVSVAFTEADVGTDPGLVELADALSRQPKRPGTVRPETLRLSVMLRAATSRAGLANGLRLALCMGMATALTVAIRQPAHSFWLPLTTAVIVRLEYASVFVRTVNRIFGTLIGALVATAVLAVLAPGVPLVVVTALALGFVVLSVPKLYGFAVIGITTSALLSQSIGQVDPVAPAVRLLDTLVGAAVAVVFGYLLWPEARRFPAYAQLVGGLKAAHCYLNEAVKPAAQRPYWQPVRADAYRLAHQVRATAEAAALEPPPVSSLALQVIPAAIELEDTVDAITAVGSAVDAGGEASALVVDVRRRLDKLDRTAAEWASGPLGSSGYGRLGGSR</sequence>
<evidence type="ECO:0000256" key="5">
    <source>
        <dbReference type="ARBA" id="ARBA00023136"/>
    </source>
</evidence>
<comment type="caution">
    <text evidence="10">The sequence shown here is derived from an EMBL/GenBank/DDBJ whole genome shotgun (WGS) entry which is preliminary data.</text>
</comment>
<reference evidence="9" key="1">
    <citation type="journal article" date="2018" name="Genome Announc.">
        <title>Draft Genome Sequence of Mycobacterium montefiorense Isolated from Japanese Black Salamander (Hynobius nigrescens).</title>
        <authorList>
            <person name="Fukano H."/>
            <person name="Yoshida M."/>
            <person name="Shimizu A."/>
            <person name="Iwao H."/>
            <person name="Katayama Y."/>
            <person name="Omatsu T."/>
            <person name="Mizutani T."/>
            <person name="Kurata O."/>
            <person name="Wada S."/>
            <person name="Hoshino Y."/>
        </authorList>
    </citation>
    <scope>NUCLEOTIDE SEQUENCE</scope>
    <source>
        <strain evidence="9">BS</strain>
    </source>
</reference>
<evidence type="ECO:0000259" key="8">
    <source>
        <dbReference type="Pfam" id="PF13515"/>
    </source>
</evidence>
<comment type="subcellular location">
    <subcellularLocation>
        <location evidence="1">Cell membrane</location>
        <topology evidence="1">Multi-pass membrane protein</topology>
    </subcellularLocation>
</comment>
<feature type="transmembrane region" description="Helical" evidence="7">
    <location>
        <begin position="411"/>
        <end position="429"/>
    </location>
</feature>
<feature type="domain" description="Integral membrane bound transporter" evidence="8">
    <location>
        <begin position="304"/>
        <end position="424"/>
    </location>
</feature>
<feature type="transmembrane region" description="Helical" evidence="7">
    <location>
        <begin position="288"/>
        <end position="309"/>
    </location>
</feature>
<evidence type="ECO:0000256" key="4">
    <source>
        <dbReference type="ARBA" id="ARBA00022989"/>
    </source>
</evidence>
<feature type="transmembrane region" description="Helical" evidence="7">
    <location>
        <begin position="20"/>
        <end position="43"/>
    </location>
</feature>
<keyword evidence="5 7" id="KW-0472">Membrane</keyword>
<evidence type="ECO:0000313" key="9">
    <source>
        <dbReference type="EMBL" id="GBG38416.1"/>
    </source>
</evidence>
<dbReference type="EMBL" id="BQYH01000005">
    <property type="protein sequence ID" value="GKU70665.1"/>
    <property type="molecule type" value="Genomic_DNA"/>
</dbReference>
<dbReference type="EMBL" id="BFCH01000018">
    <property type="protein sequence ID" value="GBG38416.1"/>
    <property type="molecule type" value="Genomic_DNA"/>
</dbReference>
<keyword evidence="11" id="KW-1185">Reference proteome</keyword>
<proteinExistence type="inferred from homology"/>
<evidence type="ECO:0000256" key="6">
    <source>
        <dbReference type="ARBA" id="ARBA00043993"/>
    </source>
</evidence>
<comment type="similarity">
    <text evidence="6">Belongs to the YccS/YhfK family.</text>
</comment>
<keyword evidence="4 7" id="KW-1133">Transmembrane helix</keyword>
<name>A0AA37PJA2_9MYCO</name>
<protein>
    <submittedName>
        <fullName evidence="10">Membrane protein</fullName>
    </submittedName>
</protein>
<feature type="transmembrane region" description="Helical" evidence="7">
    <location>
        <begin position="315"/>
        <end position="334"/>
    </location>
</feature>
<dbReference type="Proteomes" id="UP001139505">
    <property type="component" value="Unassembled WGS sequence"/>
</dbReference>
<dbReference type="Pfam" id="PF13515">
    <property type="entry name" value="FUSC_2"/>
    <property type="match status" value="1"/>
</dbReference>
<evidence type="ECO:0000256" key="1">
    <source>
        <dbReference type="ARBA" id="ARBA00004651"/>
    </source>
</evidence>
<feature type="transmembrane region" description="Helical" evidence="7">
    <location>
        <begin position="126"/>
        <end position="146"/>
    </location>
</feature>
<dbReference type="InterPro" id="IPR049453">
    <property type="entry name" value="Memb_transporter_dom"/>
</dbReference>
<feature type="transmembrane region" description="Helical" evidence="7">
    <location>
        <begin position="346"/>
        <end position="375"/>
    </location>
</feature>
<evidence type="ECO:0000313" key="10">
    <source>
        <dbReference type="EMBL" id="GKU70665.1"/>
    </source>
</evidence>
<evidence type="ECO:0000256" key="3">
    <source>
        <dbReference type="ARBA" id="ARBA00022692"/>
    </source>
</evidence>
<reference evidence="11" key="2">
    <citation type="submission" date="2018-04" db="EMBL/GenBank/DDBJ databases">
        <title>Draft genome sequence of Mycobacterium montefiorense isolated from Japanese black salamander.</title>
        <authorList>
            <person name="Fukano H."/>
            <person name="Yoshida M."/>
            <person name="Shimizu A."/>
            <person name="Iwao H."/>
            <person name="Kurata O."/>
            <person name="Katayama Y."/>
            <person name="Omatsu T."/>
            <person name="Mizutani T."/>
            <person name="Wada S."/>
            <person name="Hoshino Y."/>
        </authorList>
    </citation>
    <scope>NUCLEOTIDE SEQUENCE [LARGE SCALE GENOMIC DNA]</scope>
    <source>
        <strain evidence="11">BS</strain>
    </source>
</reference>
<gene>
    <name evidence="9" type="ORF">MmonteBS_27880</name>
    <name evidence="10" type="ORF">NJB18185_04420</name>
</gene>
<dbReference type="PANTHER" id="PTHR30509">
    <property type="entry name" value="P-HYDROXYBENZOIC ACID EFFLUX PUMP SUBUNIT-RELATED"/>
    <property type="match status" value="1"/>
</dbReference>
<feature type="transmembrane region" description="Helical" evidence="7">
    <location>
        <begin position="381"/>
        <end position="399"/>
    </location>
</feature>
<evidence type="ECO:0000313" key="12">
    <source>
        <dbReference type="Proteomes" id="UP001139505"/>
    </source>
</evidence>
<organism evidence="10 12">
    <name type="scientific">Mycobacterium montefiorense</name>
    <dbReference type="NCBI Taxonomy" id="154654"/>
    <lineage>
        <taxon>Bacteria</taxon>
        <taxon>Bacillati</taxon>
        <taxon>Actinomycetota</taxon>
        <taxon>Actinomycetes</taxon>
        <taxon>Mycobacteriales</taxon>
        <taxon>Mycobacteriaceae</taxon>
        <taxon>Mycobacterium</taxon>
        <taxon>Mycobacterium simiae complex</taxon>
    </lineage>
</organism>
<evidence type="ECO:0000313" key="11">
    <source>
        <dbReference type="Proteomes" id="UP000245060"/>
    </source>
</evidence>
<dbReference type="AlphaFoldDB" id="A0AA37PJA2"/>
<dbReference type="RefSeq" id="WP_108922674.1">
    <property type="nucleotide sequence ID" value="NZ_BFCH01000018.1"/>
</dbReference>
<dbReference type="GO" id="GO:0005886">
    <property type="term" value="C:plasma membrane"/>
    <property type="evidence" value="ECO:0007669"/>
    <property type="project" value="UniProtKB-SubCell"/>
</dbReference>
<dbReference type="Proteomes" id="UP000245060">
    <property type="component" value="Unassembled WGS sequence"/>
</dbReference>
<keyword evidence="2" id="KW-1003">Cell membrane</keyword>
<keyword evidence="3 7" id="KW-0812">Transmembrane</keyword>
<accession>A0AA37PJA2</accession>
<reference evidence="10" key="3">
    <citation type="journal article" date="2022" name="Microbiol. Resour. Announc.">
        <title>Draft Genome Sequences of Eight Mycobacterium montefiorense Strains Isolated from Salamanders in Captivity.</title>
        <authorList>
            <person name="Komine T."/>
            <person name="Ihara H."/>
            <person name="Fukano H."/>
            <person name="Hoshino Y."/>
            <person name="Kurata O."/>
            <person name="Wada S."/>
        </authorList>
    </citation>
    <scope>NUCLEOTIDE SEQUENCE</scope>
    <source>
        <strain evidence="10">NJB18185</strain>
    </source>
</reference>
<feature type="transmembrane region" description="Helical" evidence="7">
    <location>
        <begin position="50"/>
        <end position="71"/>
    </location>
</feature>
<reference evidence="10" key="4">
    <citation type="submission" date="2022-04" db="EMBL/GenBank/DDBJ databases">
        <authorList>
            <person name="Komine T."/>
            <person name="Fukano H."/>
            <person name="Wada S."/>
        </authorList>
    </citation>
    <scope>NUCLEOTIDE SEQUENCE</scope>
    <source>
        <strain evidence="10">NJB18185</strain>
    </source>
</reference>
<evidence type="ECO:0000256" key="7">
    <source>
        <dbReference type="SAM" id="Phobius"/>
    </source>
</evidence>
<dbReference type="PANTHER" id="PTHR30509:SF9">
    <property type="entry name" value="MULTIDRUG RESISTANCE PROTEIN MDTO"/>
    <property type="match status" value="1"/>
</dbReference>